<dbReference type="Pfam" id="PF02646">
    <property type="entry name" value="RmuC"/>
    <property type="match status" value="1"/>
</dbReference>
<dbReference type="GO" id="GO:0006310">
    <property type="term" value="P:DNA recombination"/>
    <property type="evidence" value="ECO:0007669"/>
    <property type="project" value="UniProtKB-KW"/>
</dbReference>
<dbReference type="PATRIC" id="fig|1123501.6.peg.2127"/>
<protein>
    <recommendedName>
        <fullName evidence="3">DNA recombination protein RmuC homolog</fullName>
    </recommendedName>
</protein>
<evidence type="ECO:0000313" key="9">
    <source>
        <dbReference type="Proteomes" id="UP000035100"/>
    </source>
</evidence>
<sequence>MPPIPLAETLIADWQALPDHLRLAALVLMGLFLLTTLLWLSAARRGRSARAAGAEASRQAADLRSERDRLAERVEVRDGALARLDADAAGLRQGLQAAESARAGLQEAVTRLEADRERLAEERRTMADALRELQAAHASLQSEHAAFRADRDGKLAAAAEERQRLTELREEMSRRFEELANATLRRTGAEFSQAHTAKLTELLTPFREHVGRFETELRQVHKAADEERTRLSEQIRALTTQSEAVQSEAASLARALKGEKQKQGAWGEMLLERILEDSGLQRDIHYEVQAHRVGEDGSRYRPDVVVKMPRDKVLVVDSKVSLVAYDRAVQAECDEDRRPALTELVAAMKRHIDQLAAKGYDRLEQGSVDFVLMFVPIEGALAAALQTQGDLTSYAAARRIGIATPTTLMMALRTVDHLWTVERRESNAEEIAKRAGLLYDKVAGFVDSMKSVGDHLSRAVRSHDEAMGRLSTGNGNVLGQVEKLKAMGANASKSIGVAFDEADDDEPRLPDYHATAAE</sequence>
<evidence type="ECO:0000256" key="5">
    <source>
        <dbReference type="ARBA" id="ARBA00023172"/>
    </source>
</evidence>
<proteinExistence type="inferred from homology"/>
<keyword evidence="5" id="KW-0233">DNA recombination</keyword>
<keyword evidence="4 6" id="KW-0175">Coiled coil</keyword>
<name>A0A0D0QBM3_9RHOB</name>
<dbReference type="Proteomes" id="UP000035100">
    <property type="component" value="Unassembled WGS sequence"/>
</dbReference>
<comment type="caution">
    <text evidence="8">The sequence shown here is derived from an EMBL/GenBank/DDBJ whole genome shotgun (WGS) entry which is preliminary data.</text>
</comment>
<dbReference type="eggNOG" id="COG1322">
    <property type="taxonomic scope" value="Bacteria"/>
</dbReference>
<evidence type="ECO:0000313" key="8">
    <source>
        <dbReference type="EMBL" id="KIQ69667.1"/>
    </source>
</evidence>
<dbReference type="PANTHER" id="PTHR30563">
    <property type="entry name" value="DNA RECOMBINATION PROTEIN RMUC"/>
    <property type="match status" value="1"/>
</dbReference>
<feature type="coiled-coil region" evidence="6">
    <location>
        <begin position="221"/>
        <end position="248"/>
    </location>
</feature>
<dbReference type="STRING" id="1123501.Wenmar_02031"/>
<keyword evidence="9" id="KW-1185">Reference proteome</keyword>
<keyword evidence="7" id="KW-0812">Transmembrane</keyword>
<gene>
    <name evidence="8" type="ORF">Wenmar_02031</name>
</gene>
<evidence type="ECO:0000256" key="4">
    <source>
        <dbReference type="ARBA" id="ARBA00023054"/>
    </source>
</evidence>
<evidence type="ECO:0000256" key="1">
    <source>
        <dbReference type="ARBA" id="ARBA00003416"/>
    </source>
</evidence>
<organism evidence="8 9">
    <name type="scientific">Wenxinia marina DSM 24838</name>
    <dbReference type="NCBI Taxonomy" id="1123501"/>
    <lineage>
        <taxon>Bacteria</taxon>
        <taxon>Pseudomonadati</taxon>
        <taxon>Pseudomonadota</taxon>
        <taxon>Alphaproteobacteria</taxon>
        <taxon>Rhodobacterales</taxon>
        <taxon>Roseobacteraceae</taxon>
        <taxon>Wenxinia</taxon>
    </lineage>
</organism>
<dbReference type="InterPro" id="IPR003798">
    <property type="entry name" value="DNA_recombination_RmuC"/>
</dbReference>
<evidence type="ECO:0000256" key="6">
    <source>
        <dbReference type="SAM" id="Coils"/>
    </source>
</evidence>
<dbReference type="RefSeq" id="WP_018304881.1">
    <property type="nucleotide sequence ID" value="NZ_KB902316.1"/>
</dbReference>
<accession>A0A0D0QBM3</accession>
<evidence type="ECO:0000256" key="7">
    <source>
        <dbReference type="SAM" id="Phobius"/>
    </source>
</evidence>
<comment type="similarity">
    <text evidence="2">Belongs to the RmuC family.</text>
</comment>
<evidence type="ECO:0000256" key="2">
    <source>
        <dbReference type="ARBA" id="ARBA00009840"/>
    </source>
</evidence>
<dbReference type="PANTHER" id="PTHR30563:SF0">
    <property type="entry name" value="DNA RECOMBINATION PROTEIN RMUC"/>
    <property type="match status" value="1"/>
</dbReference>
<comment type="function">
    <text evidence="1">Involved in DNA recombination.</text>
</comment>
<keyword evidence="7" id="KW-0472">Membrane</keyword>
<feature type="coiled-coil region" evidence="6">
    <location>
        <begin position="53"/>
        <end position="182"/>
    </location>
</feature>
<reference evidence="8 9" key="1">
    <citation type="submission" date="2013-01" db="EMBL/GenBank/DDBJ databases">
        <authorList>
            <person name="Fiebig A."/>
            <person name="Goeker M."/>
            <person name="Klenk H.-P.P."/>
        </authorList>
    </citation>
    <scope>NUCLEOTIDE SEQUENCE [LARGE SCALE GENOMIC DNA]</scope>
    <source>
        <strain evidence="8 9">DSM 24838</strain>
    </source>
</reference>
<dbReference type="AlphaFoldDB" id="A0A0D0QBM3"/>
<evidence type="ECO:0000256" key="3">
    <source>
        <dbReference type="ARBA" id="ARBA00021840"/>
    </source>
</evidence>
<dbReference type="EMBL" id="AONG01000009">
    <property type="protein sequence ID" value="KIQ69667.1"/>
    <property type="molecule type" value="Genomic_DNA"/>
</dbReference>
<keyword evidence="7" id="KW-1133">Transmembrane helix</keyword>
<feature type="transmembrane region" description="Helical" evidence="7">
    <location>
        <begin position="20"/>
        <end position="40"/>
    </location>
</feature>